<organism evidence="1 2">
    <name type="scientific">Penicillium brevicompactum</name>
    <dbReference type="NCBI Taxonomy" id="5074"/>
    <lineage>
        <taxon>Eukaryota</taxon>
        <taxon>Fungi</taxon>
        <taxon>Dikarya</taxon>
        <taxon>Ascomycota</taxon>
        <taxon>Pezizomycotina</taxon>
        <taxon>Eurotiomycetes</taxon>
        <taxon>Eurotiomycetidae</taxon>
        <taxon>Eurotiales</taxon>
        <taxon>Aspergillaceae</taxon>
        <taxon>Penicillium</taxon>
    </lineage>
</organism>
<reference evidence="1" key="1">
    <citation type="submission" date="2022-12" db="EMBL/GenBank/DDBJ databases">
        <authorList>
            <person name="Petersen C."/>
        </authorList>
    </citation>
    <scope>NUCLEOTIDE SEQUENCE</scope>
    <source>
        <strain evidence="1">IBT 35675</strain>
    </source>
</reference>
<dbReference type="Proteomes" id="UP001148299">
    <property type="component" value="Unassembled WGS sequence"/>
</dbReference>
<keyword evidence="2" id="KW-1185">Reference proteome</keyword>
<sequence length="149" mass="16399">MGGLSHLWPNSLPTNPESEGSYIGNHMLAGHGLGCANCNAEKSRMSLEPDSYIALVIVDRSANEIASGYYTYRSHQGMVPPYPGRVYPGLQSHTLRTVYILTLVQGTVLNLLGYLRPKDDHKAISSYARQTASQIFRSMDEMYSVKASS</sequence>
<gene>
    <name evidence="1" type="ORF">N7541_011703</name>
</gene>
<proteinExistence type="predicted"/>
<comment type="caution">
    <text evidence="1">The sequence shown here is derived from an EMBL/GenBank/DDBJ whole genome shotgun (WGS) entry which is preliminary data.</text>
</comment>
<dbReference type="AlphaFoldDB" id="A0A9W9QT92"/>
<name>A0A9W9QT92_PENBR</name>
<reference evidence="1" key="2">
    <citation type="journal article" date="2023" name="IMA Fungus">
        <title>Comparative genomic study of the Penicillium genus elucidates a diverse pangenome and 15 lateral gene transfer events.</title>
        <authorList>
            <person name="Petersen C."/>
            <person name="Sorensen T."/>
            <person name="Nielsen M.R."/>
            <person name="Sondergaard T.E."/>
            <person name="Sorensen J.L."/>
            <person name="Fitzpatrick D.A."/>
            <person name="Frisvad J.C."/>
            <person name="Nielsen K.L."/>
        </authorList>
    </citation>
    <scope>NUCLEOTIDE SEQUENCE</scope>
    <source>
        <strain evidence="1">IBT 35675</strain>
    </source>
</reference>
<evidence type="ECO:0000313" key="2">
    <source>
        <dbReference type="Proteomes" id="UP001148299"/>
    </source>
</evidence>
<dbReference type="EMBL" id="JAPZBR010000008">
    <property type="protein sequence ID" value="KAJ5342579.1"/>
    <property type="molecule type" value="Genomic_DNA"/>
</dbReference>
<accession>A0A9W9QT92</accession>
<protein>
    <submittedName>
        <fullName evidence="1">Uncharacterized protein</fullName>
    </submittedName>
</protein>
<evidence type="ECO:0000313" key="1">
    <source>
        <dbReference type="EMBL" id="KAJ5342579.1"/>
    </source>
</evidence>